<name>A0A1I8EM74_WUCBA</name>
<feature type="compositionally biased region" description="Polar residues" evidence="2">
    <location>
        <begin position="456"/>
        <end position="465"/>
    </location>
</feature>
<evidence type="ECO:0000256" key="1">
    <source>
        <dbReference type="PROSITE-ProRule" id="PRU00103"/>
    </source>
</evidence>
<evidence type="ECO:0000256" key="2">
    <source>
        <dbReference type="SAM" id="MobiDB-lite"/>
    </source>
</evidence>
<dbReference type="SUPFAM" id="SSF48371">
    <property type="entry name" value="ARM repeat"/>
    <property type="match status" value="2"/>
</dbReference>
<accession>A0A1I8EM74</accession>
<feature type="region of interest" description="Disordered" evidence="2">
    <location>
        <begin position="398"/>
        <end position="436"/>
    </location>
</feature>
<feature type="compositionally biased region" description="Polar residues" evidence="2">
    <location>
        <begin position="410"/>
        <end position="419"/>
    </location>
</feature>
<reference evidence="3" key="1">
    <citation type="submission" date="2016-11" db="UniProtKB">
        <authorList>
            <consortium name="WormBaseParasite"/>
        </authorList>
    </citation>
    <scope>IDENTIFICATION</scope>
    <source>
        <strain evidence="3">pt0022</strain>
    </source>
</reference>
<dbReference type="Gene3D" id="1.25.10.10">
    <property type="entry name" value="Leucine-rich Repeat Variant"/>
    <property type="match status" value="2"/>
</dbReference>
<dbReference type="InterPro" id="IPR051177">
    <property type="entry name" value="CIK-Related_Protein"/>
</dbReference>
<dbReference type="InterPro" id="IPR011989">
    <property type="entry name" value="ARM-like"/>
</dbReference>
<dbReference type="PROSITE" id="PS50077">
    <property type="entry name" value="HEAT_REPEAT"/>
    <property type="match status" value="1"/>
</dbReference>
<sequence>NRYVDILLFLDEFQLKDAHEKQSFFTELKNELDFFPDNIAKYRILPKLIHSYEYGDAGSHVLMPLFRLGRLLDEDEYQLRIVPCLCKLFSSPDRVTRVKLLERIDEFAPHLTPQIVNERIYRLSYEYGDAGSHVLMPLFRLGRLLDEDEYQLRIVPCLCKLFSSPDRVTRVKLLERIDEFAPHLTPQIVNERIYRNVASGFMDTNPAVRESTVKAMVSLADKLNNQNLNTDLMRHLARLQGADDQPGIRTNATICLGKIGCYIDPSHRQQILISAFIRALKDPFPPARMAAILALSATQQYYSLIEVANRILPALSPMTCDQEKQVRDQSFKALHGFIEKLEKASENPELIAELESQVKAGGKSGLLSSDKVPQWASWALKSLSGKFYSSSMQNQSVLTQKQETPICESKPSTKTSSELKSCDTAPEKFANDDGWGELEDNLSVENEEEWEDANDGLTTNTTNMNGKWDNGQREVATAKSKTSTTTSSKPFGKTSKTKGLKLQRPFLKSTGEDDLNCLLGIKSSADGNEVTNRNTFAVKNSSDILTDGWGDNFTTSGWDDFDVSSGGTSIKVVEDGEWNISWNADEPVEISSVSESKEVHQSKIATRNKKAHNMEMARKRTVRGTGATRVISDNDESIH</sequence>
<dbReference type="STRING" id="6293.A0A1I8EM74"/>
<dbReference type="PANTHER" id="PTHR12984">
    <property type="entry name" value="SCY1-RELATED S/T PROTEIN KINASE-LIKE"/>
    <property type="match status" value="1"/>
</dbReference>
<organism evidence="3">
    <name type="scientific">Wuchereria bancrofti</name>
    <dbReference type="NCBI Taxonomy" id="6293"/>
    <lineage>
        <taxon>Eukaryota</taxon>
        <taxon>Metazoa</taxon>
        <taxon>Ecdysozoa</taxon>
        <taxon>Nematoda</taxon>
        <taxon>Chromadorea</taxon>
        <taxon>Rhabditida</taxon>
        <taxon>Spirurina</taxon>
        <taxon>Spiruromorpha</taxon>
        <taxon>Filarioidea</taxon>
        <taxon>Onchocercidae</taxon>
        <taxon>Wuchereria</taxon>
    </lineage>
</organism>
<feature type="repeat" description="HEAT" evidence="1">
    <location>
        <begin position="311"/>
        <end position="349"/>
    </location>
</feature>
<feature type="region of interest" description="Disordered" evidence="2">
    <location>
        <begin position="451"/>
        <end position="473"/>
    </location>
</feature>
<dbReference type="WBParaSite" id="maker-PairedContig_3112-snap-gene-0.1-mRNA-1">
    <property type="protein sequence ID" value="maker-PairedContig_3112-snap-gene-0.1-mRNA-1"/>
    <property type="gene ID" value="maker-PairedContig_3112-snap-gene-0.1"/>
</dbReference>
<dbReference type="AlphaFoldDB" id="A0A1I8EM74"/>
<proteinExistence type="predicted"/>
<evidence type="ECO:0008006" key="4">
    <source>
        <dbReference type="Google" id="ProtNLM"/>
    </source>
</evidence>
<dbReference type="PANTHER" id="PTHR12984:SF3">
    <property type="entry name" value="N-TERMINAL KINASE-LIKE PROTEIN"/>
    <property type="match status" value="1"/>
</dbReference>
<evidence type="ECO:0000313" key="3">
    <source>
        <dbReference type="WBParaSite" id="maker-PairedContig_3112-snap-gene-0.1-mRNA-1"/>
    </source>
</evidence>
<dbReference type="InterPro" id="IPR016024">
    <property type="entry name" value="ARM-type_fold"/>
</dbReference>
<dbReference type="InterPro" id="IPR021133">
    <property type="entry name" value="HEAT_type_2"/>
</dbReference>
<protein>
    <recommendedName>
        <fullName evidence="4">HEAT repeat family protein</fullName>
    </recommendedName>
</protein>